<dbReference type="RefSeq" id="WP_284487813.1">
    <property type="nucleotide sequence ID" value="NZ_JASNJE010000063.1"/>
</dbReference>
<evidence type="ECO:0000313" key="1">
    <source>
        <dbReference type="EMBL" id="MDK3075902.1"/>
    </source>
</evidence>
<dbReference type="Proteomes" id="UP001227126">
    <property type="component" value="Unassembled WGS sequence"/>
</dbReference>
<organism evidence="1 2">
    <name type="scientific">Sedimentitalea xiamensis</name>
    <dbReference type="NCBI Taxonomy" id="3050037"/>
    <lineage>
        <taxon>Bacteria</taxon>
        <taxon>Pseudomonadati</taxon>
        <taxon>Pseudomonadota</taxon>
        <taxon>Alphaproteobacteria</taxon>
        <taxon>Rhodobacterales</taxon>
        <taxon>Paracoccaceae</taxon>
        <taxon>Sedimentitalea</taxon>
    </lineage>
</organism>
<sequence length="87" mass="9475">MELDIEMIAKGRFDVLAGDTEEGRSDPAGSSTCLEQVRFIPVVQTKTGHGRDALQTGSIDPCHYPMRLSVGRQIKSALAPREFNGDV</sequence>
<comment type="caution">
    <text evidence="1">The sequence shown here is derived from an EMBL/GenBank/DDBJ whole genome shotgun (WGS) entry which is preliminary data.</text>
</comment>
<dbReference type="EMBL" id="JASNJE010000063">
    <property type="protein sequence ID" value="MDK3075902.1"/>
    <property type="molecule type" value="Genomic_DNA"/>
</dbReference>
<protein>
    <submittedName>
        <fullName evidence="1">Uncharacterized protein</fullName>
    </submittedName>
</protein>
<accession>A0ABT7FL65</accession>
<gene>
    <name evidence="1" type="ORF">QO034_22880</name>
</gene>
<evidence type="ECO:0000313" key="2">
    <source>
        <dbReference type="Proteomes" id="UP001227126"/>
    </source>
</evidence>
<keyword evidence="2" id="KW-1185">Reference proteome</keyword>
<reference evidence="1 2" key="1">
    <citation type="submission" date="2023-05" db="EMBL/GenBank/DDBJ databases">
        <title>Sedimentitalea sp. nov. JM2-8.</title>
        <authorList>
            <person name="Huang J."/>
        </authorList>
    </citation>
    <scope>NUCLEOTIDE SEQUENCE [LARGE SCALE GENOMIC DNA]</scope>
    <source>
        <strain evidence="1 2">JM2-8</strain>
    </source>
</reference>
<name>A0ABT7FL65_9RHOB</name>
<proteinExistence type="predicted"/>